<organism evidence="1 2">
    <name type="scientific">Phytophthora megakarya</name>
    <dbReference type="NCBI Taxonomy" id="4795"/>
    <lineage>
        <taxon>Eukaryota</taxon>
        <taxon>Sar</taxon>
        <taxon>Stramenopiles</taxon>
        <taxon>Oomycota</taxon>
        <taxon>Peronosporomycetes</taxon>
        <taxon>Peronosporales</taxon>
        <taxon>Peronosporaceae</taxon>
        <taxon>Phytophthora</taxon>
    </lineage>
</organism>
<dbReference type="OrthoDB" id="101786at2759"/>
<name>A0A225VPL6_9STRA</name>
<reference evidence="2" key="1">
    <citation type="submission" date="2017-03" db="EMBL/GenBank/DDBJ databases">
        <title>Phytopthora megakarya and P. palmivora, two closely related causual agents of cacao black pod achieved similar genome size and gene model numbers by different mechanisms.</title>
        <authorList>
            <person name="Ali S."/>
            <person name="Shao J."/>
            <person name="Larry D.J."/>
            <person name="Kronmiller B."/>
            <person name="Shen D."/>
            <person name="Strem M.D."/>
            <person name="Melnick R.L."/>
            <person name="Guiltinan M.J."/>
            <person name="Tyler B.M."/>
            <person name="Meinhardt L.W."/>
            <person name="Bailey B.A."/>
        </authorList>
    </citation>
    <scope>NUCLEOTIDE SEQUENCE [LARGE SCALE GENOMIC DNA]</scope>
    <source>
        <strain evidence="2">zdho120</strain>
    </source>
</reference>
<dbReference type="AlphaFoldDB" id="A0A225VPL6"/>
<evidence type="ECO:0000313" key="2">
    <source>
        <dbReference type="Proteomes" id="UP000198211"/>
    </source>
</evidence>
<dbReference type="EMBL" id="NBNE01003606">
    <property type="protein sequence ID" value="OWZ07275.1"/>
    <property type="molecule type" value="Genomic_DNA"/>
</dbReference>
<comment type="caution">
    <text evidence="1">The sequence shown here is derived from an EMBL/GenBank/DDBJ whole genome shotgun (WGS) entry which is preliminary data.</text>
</comment>
<accession>A0A225VPL6</accession>
<dbReference type="Proteomes" id="UP000198211">
    <property type="component" value="Unassembled WGS sequence"/>
</dbReference>
<protein>
    <submittedName>
        <fullName evidence="1">Uncharacterized protein</fullName>
    </submittedName>
</protein>
<gene>
    <name evidence="1" type="ORF">PHMEG_00020358</name>
</gene>
<evidence type="ECO:0000313" key="1">
    <source>
        <dbReference type="EMBL" id="OWZ07275.1"/>
    </source>
</evidence>
<sequence length="124" mass="14662">MHKKVLDEKKRRRVQDMAAHKGSVMNFDVGDFVLWSRIDQRLPDNKLLAQWFGLFKVTEARQRSFSIQHLVTGREYDTTDLLEFILRQGMMLGVEAIRDHRFNDTLSRWELLISWIGLQAIEDS</sequence>
<proteinExistence type="predicted"/>
<keyword evidence="2" id="KW-1185">Reference proteome</keyword>